<dbReference type="KEGG" id="sxn:IAG42_19395"/>
<evidence type="ECO:0000256" key="1">
    <source>
        <dbReference type="SAM" id="Phobius"/>
    </source>
</evidence>
<gene>
    <name evidence="2" type="ORF">IAG42_19395</name>
</gene>
<dbReference type="Proteomes" id="UP000516428">
    <property type="component" value="Chromosome"/>
</dbReference>
<keyword evidence="1" id="KW-1133">Transmembrane helix</keyword>
<dbReference type="EMBL" id="CP061281">
    <property type="protein sequence ID" value="QNS05541.1"/>
    <property type="molecule type" value="Genomic_DNA"/>
</dbReference>
<sequence>MESTPAVFAGAVFALFGAGLLLWTGVRSAQGEPVAEGVRPVAAAVLTGSAGLLAVLAATWCFTRV</sequence>
<evidence type="ECO:0000313" key="2">
    <source>
        <dbReference type="EMBL" id="QNS05541.1"/>
    </source>
</evidence>
<keyword evidence="3" id="KW-1185">Reference proteome</keyword>
<reference evidence="2 3" key="1">
    <citation type="submission" date="2020-09" db="EMBL/GenBank/DDBJ databases">
        <title>A novel species.</title>
        <authorList>
            <person name="Gao J."/>
        </authorList>
    </citation>
    <scope>NUCLEOTIDE SEQUENCE [LARGE SCALE GENOMIC DNA]</scope>
    <source>
        <strain evidence="2 3">CRXT-Y-14</strain>
    </source>
</reference>
<keyword evidence="1" id="KW-0472">Membrane</keyword>
<protein>
    <submittedName>
        <fullName evidence="2">Uncharacterized protein</fullName>
    </submittedName>
</protein>
<keyword evidence="1" id="KW-0812">Transmembrane</keyword>
<dbReference type="RefSeq" id="WP_188338232.1">
    <property type="nucleotide sequence ID" value="NZ_CP061281.1"/>
</dbReference>
<feature type="transmembrane region" description="Helical" evidence="1">
    <location>
        <begin position="41"/>
        <end position="62"/>
    </location>
</feature>
<accession>A0A7H1B9Y6</accession>
<evidence type="ECO:0000313" key="3">
    <source>
        <dbReference type="Proteomes" id="UP000516428"/>
    </source>
</evidence>
<dbReference type="AlphaFoldDB" id="A0A7H1B9Y6"/>
<proteinExistence type="predicted"/>
<name>A0A7H1B9Y6_9ACTN</name>
<organism evidence="2 3">
    <name type="scientific">Streptomyces xanthii</name>
    <dbReference type="NCBI Taxonomy" id="2768069"/>
    <lineage>
        <taxon>Bacteria</taxon>
        <taxon>Bacillati</taxon>
        <taxon>Actinomycetota</taxon>
        <taxon>Actinomycetes</taxon>
        <taxon>Kitasatosporales</taxon>
        <taxon>Streptomycetaceae</taxon>
        <taxon>Streptomyces</taxon>
    </lineage>
</organism>